<proteinExistence type="predicted"/>
<evidence type="ECO:0000256" key="4">
    <source>
        <dbReference type="ARBA" id="ARBA00022989"/>
    </source>
</evidence>
<keyword evidence="4 6" id="KW-1133">Transmembrane helix</keyword>
<keyword evidence="3 6" id="KW-0812">Transmembrane</keyword>
<sequence length="126" mass="13603">MNLTASFIEGLALFFIALTPNHWVAASLLVIIGGTTTAINVIAPSVNQSIIPKKLFGRVVSVMMLVMTGLVPITQALAGYVIDNTSSNQVFFYGGALELLTAGFAFFIPAVRNYSVQYFKRQGNLQ</sequence>
<evidence type="ECO:0000313" key="7">
    <source>
        <dbReference type="EMBL" id="SDX50628.1"/>
    </source>
</evidence>
<comment type="subcellular location">
    <subcellularLocation>
        <location evidence="1">Cell membrane</location>
        <topology evidence="1">Multi-pass membrane protein</topology>
    </subcellularLocation>
</comment>
<evidence type="ECO:0000256" key="5">
    <source>
        <dbReference type="ARBA" id="ARBA00023136"/>
    </source>
</evidence>
<evidence type="ECO:0000256" key="3">
    <source>
        <dbReference type="ARBA" id="ARBA00022692"/>
    </source>
</evidence>
<dbReference type="PANTHER" id="PTHR23513">
    <property type="entry name" value="INTEGRAL MEMBRANE EFFLUX PROTEIN-RELATED"/>
    <property type="match status" value="1"/>
</dbReference>
<dbReference type="GO" id="GO:0005886">
    <property type="term" value="C:plasma membrane"/>
    <property type="evidence" value="ECO:0007669"/>
    <property type="project" value="UniProtKB-SubCell"/>
</dbReference>
<protein>
    <submittedName>
        <fullName evidence="7">Transmembrane secretion effector</fullName>
    </submittedName>
</protein>
<dbReference type="PANTHER" id="PTHR23513:SF6">
    <property type="entry name" value="MAJOR FACILITATOR SUPERFAMILY ASSOCIATED DOMAIN-CONTAINING PROTEIN"/>
    <property type="match status" value="1"/>
</dbReference>
<dbReference type="STRING" id="1048340.SAMN05444487_1212"/>
<feature type="transmembrane region" description="Helical" evidence="6">
    <location>
        <begin position="55"/>
        <end position="78"/>
    </location>
</feature>
<feature type="transmembrane region" description="Helical" evidence="6">
    <location>
        <begin position="90"/>
        <end position="111"/>
    </location>
</feature>
<name>A0A1H3C9P6_9BACL</name>
<keyword evidence="5 6" id="KW-0472">Membrane</keyword>
<feature type="transmembrane region" description="Helical" evidence="6">
    <location>
        <begin position="23"/>
        <end position="43"/>
    </location>
</feature>
<organism evidence="7 8">
    <name type="scientific">Marininema mesophilum</name>
    <dbReference type="NCBI Taxonomy" id="1048340"/>
    <lineage>
        <taxon>Bacteria</taxon>
        <taxon>Bacillati</taxon>
        <taxon>Bacillota</taxon>
        <taxon>Bacilli</taxon>
        <taxon>Bacillales</taxon>
        <taxon>Thermoactinomycetaceae</taxon>
        <taxon>Marininema</taxon>
    </lineage>
</organism>
<dbReference type="InterPro" id="IPR036259">
    <property type="entry name" value="MFS_trans_sf"/>
</dbReference>
<dbReference type="AlphaFoldDB" id="A0A1H3C9P6"/>
<accession>A0A1H3C9P6</accession>
<dbReference type="Proteomes" id="UP000198534">
    <property type="component" value="Unassembled WGS sequence"/>
</dbReference>
<reference evidence="7 8" key="1">
    <citation type="submission" date="2016-10" db="EMBL/GenBank/DDBJ databases">
        <authorList>
            <person name="de Groot N.N."/>
        </authorList>
    </citation>
    <scope>NUCLEOTIDE SEQUENCE [LARGE SCALE GENOMIC DNA]</scope>
    <source>
        <strain evidence="7 8">DSM 45610</strain>
    </source>
</reference>
<evidence type="ECO:0000313" key="8">
    <source>
        <dbReference type="Proteomes" id="UP000198534"/>
    </source>
</evidence>
<evidence type="ECO:0000256" key="2">
    <source>
        <dbReference type="ARBA" id="ARBA00022475"/>
    </source>
</evidence>
<evidence type="ECO:0000256" key="1">
    <source>
        <dbReference type="ARBA" id="ARBA00004651"/>
    </source>
</evidence>
<keyword evidence="8" id="KW-1185">Reference proteome</keyword>
<dbReference type="SUPFAM" id="SSF103473">
    <property type="entry name" value="MFS general substrate transporter"/>
    <property type="match status" value="1"/>
</dbReference>
<evidence type="ECO:0000256" key="6">
    <source>
        <dbReference type="SAM" id="Phobius"/>
    </source>
</evidence>
<keyword evidence="2" id="KW-1003">Cell membrane</keyword>
<dbReference type="Gene3D" id="1.20.1250.20">
    <property type="entry name" value="MFS general substrate transporter like domains"/>
    <property type="match status" value="1"/>
</dbReference>
<dbReference type="EMBL" id="FNNQ01000021">
    <property type="protein sequence ID" value="SDX50628.1"/>
    <property type="molecule type" value="Genomic_DNA"/>
</dbReference>
<gene>
    <name evidence="7" type="ORF">SAMN05444487_1212</name>
</gene>